<evidence type="ECO:0000256" key="2">
    <source>
        <dbReference type="ARBA" id="ARBA00010519"/>
    </source>
</evidence>
<keyword evidence="6 17" id="KW-0679">Respiratory chain</keyword>
<keyword evidence="12 17" id="KW-0830">Ubiquinone</keyword>
<evidence type="ECO:0000256" key="5">
    <source>
        <dbReference type="ARBA" id="ARBA00022448"/>
    </source>
</evidence>
<reference evidence="19" key="1">
    <citation type="journal article" date="2014" name="Mitochondrial DNA">
        <title>Complete mitochondrial genome of the San Lucan gecko, Phyllodactylus unctus (Sauria, Gekkota, Phyllodactylidae), in comparison with Tarentola mauritanica.</title>
        <authorList>
            <person name="Yan J."/>
            <person name="Tian C."/>
            <person name="Lv L."/>
            <person name="Bauer A.M."/>
            <person name="Zhou K."/>
        </authorList>
    </citation>
    <scope>NUCLEOTIDE SEQUENCE</scope>
    <source>
        <strain evidence="19">HMY-01</strain>
    </source>
</reference>
<keyword evidence="7 17" id="KW-0812">Transmembrane</keyword>
<organism evidence="19">
    <name type="scientific">Phyllodactylus unctus</name>
    <name type="common">San Lucan gecko</name>
    <dbReference type="NCBI Taxonomy" id="611294"/>
    <lineage>
        <taxon>Eukaryota</taxon>
        <taxon>Metazoa</taxon>
        <taxon>Chordata</taxon>
        <taxon>Craniata</taxon>
        <taxon>Vertebrata</taxon>
        <taxon>Euteleostomi</taxon>
        <taxon>Lepidosauria</taxon>
        <taxon>Squamata</taxon>
        <taxon>Bifurcata</taxon>
        <taxon>Gekkota</taxon>
        <taxon>Phyllodactylidae</taxon>
        <taxon>Phyllodactylus</taxon>
    </lineage>
</organism>
<evidence type="ECO:0000256" key="1">
    <source>
        <dbReference type="ARBA" id="ARBA00004225"/>
    </source>
</evidence>
<dbReference type="PANTHER" id="PTHR11434">
    <property type="entry name" value="NADH-UBIQUINONE OXIDOREDUCTASE SUBUNIT ND4L"/>
    <property type="match status" value="1"/>
</dbReference>
<evidence type="ECO:0000256" key="9">
    <source>
        <dbReference type="ARBA" id="ARBA00022982"/>
    </source>
</evidence>
<feature type="transmembrane region" description="Helical" evidence="17">
    <location>
        <begin position="28"/>
        <end position="45"/>
    </location>
</feature>
<accession>K9JVN8</accession>
<evidence type="ECO:0000256" key="14">
    <source>
        <dbReference type="ARBA" id="ARBA00023136"/>
    </source>
</evidence>
<dbReference type="AlphaFoldDB" id="K9JVN8"/>
<evidence type="ECO:0000256" key="8">
    <source>
        <dbReference type="ARBA" id="ARBA00022967"/>
    </source>
</evidence>
<evidence type="ECO:0000256" key="7">
    <source>
        <dbReference type="ARBA" id="ARBA00022692"/>
    </source>
</evidence>
<keyword evidence="9 17" id="KW-0249">Electron transport</keyword>
<keyword evidence="18" id="KW-0732">Signal</keyword>
<name>K9JVN8_9SAUR</name>
<feature type="chain" id="PRO_5003932619" description="NADH-ubiquinone oxidoreductase chain 4L" evidence="18">
    <location>
        <begin position="19"/>
        <end position="95"/>
    </location>
</feature>
<keyword evidence="5 17" id="KW-0813">Transport</keyword>
<sequence>MALLHFTLLATFTLSLLGLSLHRHQLVSALLCLEGLTLTLFLALAQNLHSTTTSPTPIILLAIGSCEAGAGLALLVASTRTHATNLLKSLSLLKC</sequence>
<keyword evidence="17" id="KW-0999">Mitochondrion inner membrane</keyword>
<keyword evidence="13 17" id="KW-0496">Mitochondrion</keyword>
<comment type="similarity">
    <text evidence="2 17">Belongs to the complex I subunit 4L family.</text>
</comment>
<keyword evidence="8 17" id="KW-1278">Translocase</keyword>
<evidence type="ECO:0000256" key="6">
    <source>
        <dbReference type="ARBA" id="ARBA00022660"/>
    </source>
</evidence>
<feature type="transmembrane region" description="Helical" evidence="17">
    <location>
        <begin position="57"/>
        <end position="77"/>
    </location>
</feature>
<dbReference type="Pfam" id="PF00420">
    <property type="entry name" value="Oxidored_q2"/>
    <property type="match status" value="1"/>
</dbReference>
<dbReference type="PANTHER" id="PTHR11434:SF0">
    <property type="entry name" value="NADH-UBIQUINONE OXIDOREDUCTASE CHAIN 4L"/>
    <property type="match status" value="1"/>
</dbReference>
<dbReference type="GO" id="GO:0042773">
    <property type="term" value="P:ATP synthesis coupled electron transport"/>
    <property type="evidence" value="ECO:0007669"/>
    <property type="project" value="UniProtKB-UniRule"/>
</dbReference>
<evidence type="ECO:0000256" key="11">
    <source>
        <dbReference type="ARBA" id="ARBA00023027"/>
    </source>
</evidence>
<evidence type="ECO:0000313" key="19">
    <source>
        <dbReference type="EMBL" id="ADY86064.1"/>
    </source>
</evidence>
<evidence type="ECO:0000256" key="13">
    <source>
        <dbReference type="ARBA" id="ARBA00023128"/>
    </source>
</evidence>
<evidence type="ECO:0000256" key="15">
    <source>
        <dbReference type="ARBA" id="ARBA00043911"/>
    </source>
</evidence>
<evidence type="ECO:0000256" key="4">
    <source>
        <dbReference type="ARBA" id="ARBA00016612"/>
    </source>
</evidence>
<evidence type="ECO:0000256" key="12">
    <source>
        <dbReference type="ARBA" id="ARBA00023075"/>
    </source>
</evidence>
<keyword evidence="11 17" id="KW-0520">NAD</keyword>
<dbReference type="InterPro" id="IPR039428">
    <property type="entry name" value="NUOK/Mnh_C1-like"/>
</dbReference>
<dbReference type="GO" id="GO:0030964">
    <property type="term" value="C:NADH dehydrogenase complex"/>
    <property type="evidence" value="ECO:0007669"/>
    <property type="project" value="TreeGrafter"/>
</dbReference>
<comment type="catalytic activity">
    <reaction evidence="16">
        <text>a ubiquinone + NADH + 5 H(+)(in) = a ubiquinol + NAD(+) + 4 H(+)(out)</text>
        <dbReference type="Rhea" id="RHEA:29091"/>
        <dbReference type="Rhea" id="RHEA-COMP:9565"/>
        <dbReference type="Rhea" id="RHEA-COMP:9566"/>
        <dbReference type="ChEBI" id="CHEBI:15378"/>
        <dbReference type="ChEBI" id="CHEBI:16389"/>
        <dbReference type="ChEBI" id="CHEBI:17976"/>
        <dbReference type="ChEBI" id="CHEBI:57540"/>
        <dbReference type="ChEBI" id="CHEBI:57945"/>
        <dbReference type="EC" id="7.1.1.2"/>
    </reaction>
    <physiologicalReaction direction="left-to-right" evidence="16">
        <dbReference type="Rhea" id="RHEA:29092"/>
    </physiologicalReaction>
</comment>
<keyword evidence="14 17" id="KW-0472">Membrane</keyword>
<evidence type="ECO:0000256" key="10">
    <source>
        <dbReference type="ARBA" id="ARBA00022989"/>
    </source>
</evidence>
<dbReference type="Gene3D" id="1.10.287.3510">
    <property type="match status" value="1"/>
</dbReference>
<dbReference type="EMBL" id="HQ896027">
    <property type="protein sequence ID" value="ADY86064.1"/>
    <property type="molecule type" value="Genomic_DNA"/>
</dbReference>
<dbReference type="GO" id="GO:0016651">
    <property type="term" value="F:oxidoreductase activity, acting on NAD(P)H"/>
    <property type="evidence" value="ECO:0007669"/>
    <property type="project" value="InterPro"/>
</dbReference>
<proteinExistence type="inferred from homology"/>
<dbReference type="GO" id="GO:0005743">
    <property type="term" value="C:mitochondrial inner membrane"/>
    <property type="evidence" value="ECO:0007669"/>
    <property type="project" value="UniProtKB-SubCell"/>
</dbReference>
<dbReference type="EC" id="7.1.1.2" evidence="3 17"/>
<evidence type="ECO:0000256" key="18">
    <source>
        <dbReference type="SAM" id="SignalP"/>
    </source>
</evidence>
<evidence type="ECO:0000256" key="17">
    <source>
        <dbReference type="RuleBase" id="RU004419"/>
    </source>
</evidence>
<comment type="subcellular location">
    <subcellularLocation>
        <location evidence="17">Mitochondrion inner membrane</location>
        <topology evidence="17">Multi-pass membrane protein</topology>
    </subcellularLocation>
    <subcellularLocation>
        <location evidence="1">Mitochondrion membrane</location>
        <topology evidence="1">Multi-pass membrane protein</topology>
    </subcellularLocation>
</comment>
<protein>
    <recommendedName>
        <fullName evidence="4 17">NADH-ubiquinone oxidoreductase chain 4L</fullName>
        <ecNumber evidence="3 17">7.1.1.2</ecNumber>
    </recommendedName>
</protein>
<geneLocation type="mitochondrion" evidence="19"/>
<dbReference type="InterPro" id="IPR001133">
    <property type="entry name" value="NADH_UbQ_OxRdtase_chain4L/K"/>
</dbReference>
<gene>
    <name evidence="19" type="primary">NADH4L</name>
</gene>
<dbReference type="GO" id="GO:0008137">
    <property type="term" value="F:NADH dehydrogenase (ubiquinone) activity"/>
    <property type="evidence" value="ECO:0007669"/>
    <property type="project" value="UniProtKB-EC"/>
</dbReference>
<keyword evidence="10 17" id="KW-1133">Transmembrane helix</keyword>
<feature type="signal peptide" evidence="18">
    <location>
        <begin position="1"/>
        <end position="18"/>
    </location>
</feature>
<evidence type="ECO:0000256" key="16">
    <source>
        <dbReference type="ARBA" id="ARBA00048769"/>
    </source>
</evidence>
<evidence type="ECO:0000256" key="3">
    <source>
        <dbReference type="ARBA" id="ARBA00012944"/>
    </source>
</evidence>
<comment type="function">
    <text evidence="15">Core subunit of the mitochondrial membrane respiratory chain NADH dehydrogenase (Complex I) which catalyzes electron transfer from NADH through the respiratory chain, using ubiquinone as an electron acceptor. Part of the enzyme membrane arm which is embedded in the lipid bilayer and involved in proton translocation.</text>
</comment>